<dbReference type="GO" id="GO:1901135">
    <property type="term" value="P:carbohydrate derivative metabolic process"/>
    <property type="evidence" value="ECO:0007669"/>
    <property type="project" value="InterPro"/>
</dbReference>
<dbReference type="InterPro" id="IPR046348">
    <property type="entry name" value="SIS_dom_sf"/>
</dbReference>
<dbReference type="PANTHER" id="PTHR30390">
    <property type="entry name" value="SEDOHEPTULOSE 7-PHOSPHATE ISOMERASE / DNAA INITIATOR-ASSOCIATING FACTOR FOR REPLICATION INITIATION"/>
    <property type="match status" value="1"/>
</dbReference>
<dbReference type="GO" id="GO:0016853">
    <property type="term" value="F:isomerase activity"/>
    <property type="evidence" value="ECO:0007669"/>
    <property type="project" value="UniProtKB-KW"/>
</dbReference>
<comment type="caution">
    <text evidence="2">The sequence shown here is derived from an EMBL/GenBank/DDBJ whole genome shotgun (WGS) entry which is preliminary data.</text>
</comment>
<dbReference type="Proteomes" id="UP000019109">
    <property type="component" value="Unassembled WGS sequence"/>
</dbReference>
<keyword evidence="3" id="KW-1185">Reference proteome</keyword>
<dbReference type="OrthoDB" id="9781311at2"/>
<dbReference type="AlphaFoldDB" id="W4UZN0"/>
<dbReference type="PANTHER" id="PTHR30390:SF8">
    <property type="entry name" value="SUGAR ISOMERASE (SIS)"/>
    <property type="match status" value="1"/>
</dbReference>
<dbReference type="RefSeq" id="WP_038286501.1">
    <property type="nucleotide sequence ID" value="NZ_BAVR01000001.1"/>
</dbReference>
<proteinExistence type="predicted"/>
<gene>
    <name evidence="2" type="ORF">JCM21531_46</name>
</gene>
<dbReference type="InterPro" id="IPR050099">
    <property type="entry name" value="SIS_GmhA/DiaA_subfam"/>
</dbReference>
<dbReference type="GO" id="GO:0097367">
    <property type="term" value="F:carbohydrate derivative binding"/>
    <property type="evidence" value="ECO:0007669"/>
    <property type="project" value="InterPro"/>
</dbReference>
<dbReference type="Pfam" id="PF13580">
    <property type="entry name" value="SIS_2"/>
    <property type="match status" value="1"/>
</dbReference>
<dbReference type="EMBL" id="BAVR01000001">
    <property type="protein sequence ID" value="GAE86725.1"/>
    <property type="molecule type" value="Genomic_DNA"/>
</dbReference>
<feature type="domain" description="SIS" evidence="1">
    <location>
        <begin position="29"/>
        <end position="188"/>
    </location>
</feature>
<dbReference type="Gene3D" id="3.40.50.10490">
    <property type="entry name" value="Glucose-6-phosphate isomerase like protein, domain 1"/>
    <property type="match status" value="1"/>
</dbReference>
<protein>
    <submittedName>
        <fullName evidence="2">Phosphoheptose isomerase</fullName>
    </submittedName>
</protein>
<evidence type="ECO:0000313" key="2">
    <source>
        <dbReference type="EMBL" id="GAE86725.1"/>
    </source>
</evidence>
<dbReference type="PROSITE" id="PS51464">
    <property type="entry name" value="SIS"/>
    <property type="match status" value="1"/>
</dbReference>
<dbReference type="CDD" id="cd05006">
    <property type="entry name" value="SIS_GmhA"/>
    <property type="match status" value="1"/>
</dbReference>
<accession>W4UZN0</accession>
<evidence type="ECO:0000259" key="1">
    <source>
        <dbReference type="PROSITE" id="PS51464"/>
    </source>
</evidence>
<reference evidence="2" key="1">
    <citation type="journal article" date="2014" name="Genome Announc.">
        <title>Draft Genome Sequence of Clostridium straminisolvens Strain JCM 21531T, Isolated from a Cellulose-Degrading Bacterial Community.</title>
        <authorList>
            <person name="Yuki M."/>
            <person name="Oshima K."/>
            <person name="Suda W."/>
            <person name="Sakamoto M."/>
            <person name="Kitamura K."/>
            <person name="Iida T."/>
            <person name="Hattori M."/>
            <person name="Ohkuma M."/>
        </authorList>
    </citation>
    <scope>NUCLEOTIDE SEQUENCE [LARGE SCALE GENOMIC DNA]</scope>
    <source>
        <strain evidence="2">JCM 21531</strain>
    </source>
</reference>
<name>W4UZN0_9FIRM</name>
<keyword evidence="2" id="KW-0413">Isomerase</keyword>
<sequence length="188" mass="20107">MTLEHMVDGFCEGMNNINVQNVESAARLVLDTMNKKKNIFICGNGGSGANANLFAGILSKTAKRNNYESCILSLNSSMAAITSVAESEGYKQIFRSQIENMTYPGDLLICISGSGNSPNILEAALAAHNLGIKVIGLTGMGGGKLSKMADIPVVVESDNMEQIENIHTAIIYAITLWVDEQSMAACKR</sequence>
<dbReference type="InterPro" id="IPR035461">
    <property type="entry name" value="GmhA/DiaA"/>
</dbReference>
<dbReference type="SUPFAM" id="SSF53697">
    <property type="entry name" value="SIS domain"/>
    <property type="match status" value="1"/>
</dbReference>
<organism evidence="2 3">
    <name type="scientific">Acetivibrio straminisolvens JCM 21531</name>
    <dbReference type="NCBI Taxonomy" id="1294263"/>
    <lineage>
        <taxon>Bacteria</taxon>
        <taxon>Bacillati</taxon>
        <taxon>Bacillota</taxon>
        <taxon>Clostridia</taxon>
        <taxon>Eubacteriales</taxon>
        <taxon>Oscillospiraceae</taxon>
        <taxon>Acetivibrio</taxon>
    </lineage>
</organism>
<dbReference type="STRING" id="1294263.JCM21531_46"/>
<dbReference type="InterPro" id="IPR001347">
    <property type="entry name" value="SIS_dom"/>
</dbReference>
<evidence type="ECO:0000313" key="3">
    <source>
        <dbReference type="Proteomes" id="UP000019109"/>
    </source>
</evidence>